<evidence type="ECO:0000256" key="1">
    <source>
        <dbReference type="ARBA" id="ARBA00002904"/>
    </source>
</evidence>
<dbReference type="PANTHER" id="PTHR18952:SF265">
    <property type="entry name" value="CARBONIC ANHYDRASE"/>
    <property type="match status" value="1"/>
</dbReference>
<comment type="function">
    <text evidence="1 8">Reversible hydration of carbon dioxide.</text>
</comment>
<keyword evidence="11" id="KW-1185">Reference proteome</keyword>
<protein>
    <recommendedName>
        <fullName evidence="3 8">Carbonic anhydrase</fullName>
        <ecNumber evidence="3 8">4.2.1.1</ecNumber>
    </recommendedName>
</protein>
<dbReference type="InterPro" id="IPR036398">
    <property type="entry name" value="CA_dom_sf"/>
</dbReference>
<dbReference type="OrthoDB" id="429145at2759"/>
<dbReference type="GO" id="GO:0005886">
    <property type="term" value="C:plasma membrane"/>
    <property type="evidence" value="ECO:0007669"/>
    <property type="project" value="TreeGrafter"/>
</dbReference>
<dbReference type="AlphaFoldDB" id="A0A9W2YF21"/>
<evidence type="ECO:0000256" key="2">
    <source>
        <dbReference type="ARBA" id="ARBA00010718"/>
    </source>
</evidence>
<gene>
    <name evidence="12" type="primary">LOC106062933</name>
</gene>
<feature type="region of interest" description="Disordered" evidence="9">
    <location>
        <begin position="329"/>
        <end position="351"/>
    </location>
</feature>
<dbReference type="Pfam" id="PF00194">
    <property type="entry name" value="Carb_anhydrase"/>
    <property type="match status" value="2"/>
</dbReference>
<dbReference type="InterPro" id="IPR018338">
    <property type="entry name" value="Carbonic_anhydrase_a-class_CS"/>
</dbReference>
<keyword evidence="6 8" id="KW-0456">Lyase</keyword>
<evidence type="ECO:0000259" key="10">
    <source>
        <dbReference type="PROSITE" id="PS51144"/>
    </source>
</evidence>
<dbReference type="PANTHER" id="PTHR18952">
    <property type="entry name" value="CARBONIC ANHYDRASE"/>
    <property type="match status" value="1"/>
</dbReference>
<dbReference type="InterPro" id="IPR023561">
    <property type="entry name" value="Carbonic_anhydrase_a-class"/>
</dbReference>
<dbReference type="OMA" id="HLPITIN"/>
<proteinExistence type="inferred from homology"/>
<accession>A0A9W2YF21</accession>
<dbReference type="PROSITE" id="PS51144">
    <property type="entry name" value="ALPHA_CA_2"/>
    <property type="match status" value="1"/>
</dbReference>
<sequence>MSAGRPVKMAVSPRSTYSLTVAIFISVGISTVEADATTWNYDKGTYGGPDNWFIKYTDCGGKMQSPINIPAGALYNPNLRYFNFSDYASTVGVNLTLTNKGGHTVEVEYSGTPIILRGGSLPDEYKLVQYHFHWGAQDSRGSEHLLDGKHFPMELHLVHHQAHLADVKVAMSHPFGLAVLGFFFQVSPYNNTKLDTLLEHFDLIRTVAPQQGEFSFFRSVLFGIFIGDSMFYLFCFAPDNETEIALFPLMDILPDNIDKLDYYRYFGSLTTPPCYETVIWSIATEHIPISEYQLNIFRSLYNERHLPLVNDYRPIQALNDRTVITTKRPTTTAATTTTPKATTNSLKDESDTTQIDDNVIHRFSE</sequence>
<keyword evidence="4 8" id="KW-0479">Metal-binding</keyword>
<dbReference type="InterPro" id="IPR001148">
    <property type="entry name" value="CA_dom"/>
</dbReference>
<evidence type="ECO:0000256" key="7">
    <source>
        <dbReference type="ARBA" id="ARBA00048348"/>
    </source>
</evidence>
<comment type="catalytic activity">
    <reaction evidence="7 8">
        <text>hydrogencarbonate + H(+) = CO2 + H2O</text>
        <dbReference type="Rhea" id="RHEA:10748"/>
        <dbReference type="ChEBI" id="CHEBI:15377"/>
        <dbReference type="ChEBI" id="CHEBI:15378"/>
        <dbReference type="ChEBI" id="CHEBI:16526"/>
        <dbReference type="ChEBI" id="CHEBI:17544"/>
        <dbReference type="EC" id="4.2.1.1"/>
    </reaction>
</comment>
<dbReference type="EC" id="4.2.1.1" evidence="3 8"/>
<dbReference type="SUPFAM" id="SSF51069">
    <property type="entry name" value="Carbonic anhydrase"/>
    <property type="match status" value="1"/>
</dbReference>
<dbReference type="CDD" id="cd00326">
    <property type="entry name" value="alpha_CA"/>
    <property type="match status" value="1"/>
</dbReference>
<dbReference type="SMART" id="SM01057">
    <property type="entry name" value="Carb_anhydrase"/>
    <property type="match status" value="1"/>
</dbReference>
<evidence type="ECO:0000256" key="9">
    <source>
        <dbReference type="SAM" id="MobiDB-lite"/>
    </source>
</evidence>
<dbReference type="RefSeq" id="XP_055861295.1">
    <property type="nucleotide sequence ID" value="XM_056005320.1"/>
</dbReference>
<dbReference type="PROSITE" id="PS00162">
    <property type="entry name" value="ALPHA_CA_1"/>
    <property type="match status" value="1"/>
</dbReference>
<evidence type="ECO:0000256" key="8">
    <source>
        <dbReference type="RuleBase" id="RU367011"/>
    </source>
</evidence>
<comment type="similarity">
    <text evidence="2 8">Belongs to the alpha-carbonic anhydrase family.</text>
</comment>
<keyword evidence="5 8" id="KW-0862">Zinc</keyword>
<evidence type="ECO:0000256" key="5">
    <source>
        <dbReference type="ARBA" id="ARBA00022833"/>
    </source>
</evidence>
<evidence type="ECO:0000313" key="11">
    <source>
        <dbReference type="Proteomes" id="UP001165740"/>
    </source>
</evidence>
<comment type="cofactor">
    <cofactor evidence="8">
        <name>Zn(2+)</name>
        <dbReference type="ChEBI" id="CHEBI:29105"/>
    </cofactor>
</comment>
<evidence type="ECO:0000256" key="6">
    <source>
        <dbReference type="ARBA" id="ARBA00023239"/>
    </source>
</evidence>
<name>A0A9W2YF21_BIOGL</name>
<evidence type="ECO:0000313" key="12">
    <source>
        <dbReference type="RefSeq" id="XP_055861295.1"/>
    </source>
</evidence>
<feature type="domain" description="Alpha-carbonic anhydrase" evidence="10">
    <location>
        <begin position="37"/>
        <end position="327"/>
    </location>
</feature>
<reference evidence="12" key="1">
    <citation type="submission" date="2025-08" db="UniProtKB">
        <authorList>
            <consortium name="RefSeq"/>
        </authorList>
    </citation>
    <scope>IDENTIFICATION</scope>
</reference>
<dbReference type="GeneID" id="106062933"/>
<dbReference type="Proteomes" id="UP001165740">
    <property type="component" value="Chromosome 12"/>
</dbReference>
<dbReference type="GO" id="GO:0008270">
    <property type="term" value="F:zinc ion binding"/>
    <property type="evidence" value="ECO:0007669"/>
    <property type="project" value="UniProtKB-UniRule"/>
</dbReference>
<feature type="compositionally biased region" description="Low complexity" evidence="9">
    <location>
        <begin position="329"/>
        <end position="343"/>
    </location>
</feature>
<dbReference type="Gene3D" id="3.10.200.10">
    <property type="entry name" value="Alpha carbonic anhydrase"/>
    <property type="match status" value="1"/>
</dbReference>
<evidence type="ECO:0000256" key="3">
    <source>
        <dbReference type="ARBA" id="ARBA00012925"/>
    </source>
</evidence>
<evidence type="ECO:0000256" key="4">
    <source>
        <dbReference type="ARBA" id="ARBA00022723"/>
    </source>
</evidence>
<dbReference type="GO" id="GO:0004089">
    <property type="term" value="F:carbonate dehydratase activity"/>
    <property type="evidence" value="ECO:0007669"/>
    <property type="project" value="UniProtKB-UniRule"/>
</dbReference>
<organism evidence="11 12">
    <name type="scientific">Biomphalaria glabrata</name>
    <name type="common">Bloodfluke planorb</name>
    <name type="synonym">Freshwater snail</name>
    <dbReference type="NCBI Taxonomy" id="6526"/>
    <lineage>
        <taxon>Eukaryota</taxon>
        <taxon>Metazoa</taxon>
        <taxon>Spiralia</taxon>
        <taxon>Lophotrochozoa</taxon>
        <taxon>Mollusca</taxon>
        <taxon>Gastropoda</taxon>
        <taxon>Heterobranchia</taxon>
        <taxon>Euthyneura</taxon>
        <taxon>Panpulmonata</taxon>
        <taxon>Hygrophila</taxon>
        <taxon>Lymnaeoidea</taxon>
        <taxon>Planorbidae</taxon>
        <taxon>Biomphalaria</taxon>
    </lineage>
</organism>